<accession>A0ABP9B790</accession>
<proteinExistence type="predicted"/>
<keyword evidence="1" id="KW-0472">Membrane</keyword>
<evidence type="ECO:0000313" key="2">
    <source>
        <dbReference type="EMBL" id="GAA4791696.1"/>
    </source>
</evidence>
<evidence type="ECO:0000313" key="3">
    <source>
        <dbReference type="Proteomes" id="UP001500187"/>
    </source>
</evidence>
<comment type="caution">
    <text evidence="2">The sequence shown here is derived from an EMBL/GenBank/DDBJ whole genome shotgun (WGS) entry which is preliminary data.</text>
</comment>
<dbReference type="RefSeq" id="WP_251379008.1">
    <property type="nucleotide sequence ID" value="NZ_BAABKP010000001.1"/>
</dbReference>
<reference evidence="3" key="1">
    <citation type="journal article" date="2019" name="Int. J. Syst. Evol. Microbiol.">
        <title>The Global Catalogue of Microorganisms (GCM) 10K type strain sequencing project: providing services to taxonomists for standard genome sequencing and annotation.</title>
        <authorList>
            <consortium name="The Broad Institute Genomics Platform"/>
            <consortium name="The Broad Institute Genome Sequencing Center for Infectious Disease"/>
            <person name="Wu L."/>
            <person name="Ma J."/>
        </authorList>
    </citation>
    <scope>NUCLEOTIDE SEQUENCE [LARGE SCALE GENOMIC DNA]</scope>
    <source>
        <strain evidence="3">JCM 18541</strain>
    </source>
</reference>
<organism evidence="2 3">
    <name type="scientific">Rothia endophytica</name>
    <dbReference type="NCBI Taxonomy" id="1324766"/>
    <lineage>
        <taxon>Bacteria</taxon>
        <taxon>Bacillati</taxon>
        <taxon>Actinomycetota</taxon>
        <taxon>Actinomycetes</taxon>
        <taxon>Micrococcales</taxon>
        <taxon>Micrococcaceae</taxon>
        <taxon>Rothia</taxon>
    </lineage>
</organism>
<name>A0ABP9B790_9MICC</name>
<dbReference type="Proteomes" id="UP001500187">
    <property type="component" value="Unassembled WGS sequence"/>
</dbReference>
<feature type="transmembrane region" description="Helical" evidence="1">
    <location>
        <begin position="59"/>
        <end position="78"/>
    </location>
</feature>
<keyword evidence="1" id="KW-1133">Transmembrane helix</keyword>
<keyword evidence="1" id="KW-0812">Transmembrane</keyword>
<dbReference type="EMBL" id="BAABKP010000001">
    <property type="protein sequence ID" value="GAA4791696.1"/>
    <property type="molecule type" value="Genomic_DNA"/>
</dbReference>
<keyword evidence="3" id="KW-1185">Reference proteome</keyword>
<evidence type="ECO:0008006" key="4">
    <source>
        <dbReference type="Google" id="ProtNLM"/>
    </source>
</evidence>
<feature type="transmembrane region" description="Helical" evidence="1">
    <location>
        <begin position="21"/>
        <end position="47"/>
    </location>
</feature>
<protein>
    <recommendedName>
        <fullName evidence="4">AtpZ/AtpI family protein</fullName>
    </recommendedName>
</protein>
<gene>
    <name evidence="2" type="ORF">GCM10023352_07410</name>
</gene>
<sequence length="86" mass="9484">MKEDKDTWYSQDKKLRSTGELIAGGGTAGAFMTLLYVIIGIAVWGLVGYGLDHLLGASWIRWVGVLIGAFGGVYLVFLHMRQTHQK</sequence>
<evidence type="ECO:0000256" key="1">
    <source>
        <dbReference type="SAM" id="Phobius"/>
    </source>
</evidence>